<keyword evidence="3" id="KW-0378">Hydrolase</keyword>
<dbReference type="KEGG" id="pbap:Pla133_42510"/>
<sequence>MLLPLLLGLAAAGPAPQTTVPQLSVSGSGAIGQPLVYVASGLTSLPPLPEFLIFDVAVVNPPLPIGSFGDLYLAGTPVLFSLPGDGSFTWSVNVPNDAGLVGLTFHAQALGLVFDGIGGALKLSSLASVTVVANGPGASRMLAVANIGDGTIGFLGLNADGARHLGYAPTDSVPQALAAAPDGKHVYVADVAGGLVRSFAVDQDAGKWTELQAVPAGGGPSAVLVSIDGKNLYVANASSDDISQFSIDAQGLPHPLVPSVTLGGVRPTSLAAHPDGDWIFAAAATSGQVGAYAVNPSTGALTLSAVAVVGGNPAGMVVSPDGTRVHILRRSEGKLRTLAFDPFTGTFGSNVGPDVSVGSGVTSIAIDPSGRFVYLTDASTTSLEQYAIMASNGAPEATATSSTATGLGPVRVRVDPRGERAVVVCGADNQLWLFELDPISGVPTPMHHLVQRNVPADAVFLTGPDEIEYTSRLLLAGHRDSNEVRSYQLDAATGSLIDLGGGINATGGSPRGLALDRATGLALSANFTGNNLSAFDLNVDNGNLAQVGSTASVATPYDVAVEPSGRFAFASEAGGNSIAGFVTAFGTAPTLVGSTPMPASSVPRGIAVDPTGRFLVATASITSRVHTYRISAVDGALESIGAVEMSGAPWDVVAHPDGRFVYVLTRTAKRVKAIELDPVIGTPTVVVGVSPLVGDAPEAIAMDPLGRFLYVANSGSDNISAFEIDRETGGLVSIGTFAVADDPRGLAIDASGSVLVVANTAANILQVFGIDPVTGDLGIKMMIGSNGLGPLGLAVTTELD</sequence>
<dbReference type="GO" id="GO:0006006">
    <property type="term" value="P:glucose metabolic process"/>
    <property type="evidence" value="ECO:0007669"/>
    <property type="project" value="UniProtKB-KW"/>
</dbReference>
<evidence type="ECO:0000256" key="2">
    <source>
        <dbReference type="ARBA" id="ARBA00022526"/>
    </source>
</evidence>
<evidence type="ECO:0000313" key="3">
    <source>
        <dbReference type="EMBL" id="QDU69135.1"/>
    </source>
</evidence>
<protein>
    <submittedName>
        <fullName evidence="3">6-phosphogluconolactonase</fullName>
        <ecNumber evidence="3">3.1.1.31</ecNumber>
    </submittedName>
</protein>
<gene>
    <name evidence="3" type="primary">pgl_4</name>
    <name evidence="3" type="ORF">Pla133_42510</name>
</gene>
<dbReference type="InterPro" id="IPR015943">
    <property type="entry name" value="WD40/YVTN_repeat-like_dom_sf"/>
</dbReference>
<dbReference type="Gene3D" id="2.130.10.10">
    <property type="entry name" value="YVTN repeat-like/Quinoprotein amine dehydrogenase"/>
    <property type="match status" value="5"/>
</dbReference>
<name>A0A518BQ80_9BACT</name>
<accession>A0A518BQ80</accession>
<dbReference type="PANTHER" id="PTHR30344:SF1">
    <property type="entry name" value="6-PHOSPHOGLUCONOLACTONASE"/>
    <property type="match status" value="1"/>
</dbReference>
<keyword evidence="2" id="KW-0313">Glucose metabolism</keyword>
<evidence type="ECO:0000313" key="4">
    <source>
        <dbReference type="Proteomes" id="UP000316921"/>
    </source>
</evidence>
<dbReference type="InterPro" id="IPR019405">
    <property type="entry name" value="Lactonase_7-beta_prop"/>
</dbReference>
<dbReference type="InterPro" id="IPR050282">
    <property type="entry name" value="Cycloisomerase_2"/>
</dbReference>
<reference evidence="3 4" key="1">
    <citation type="submission" date="2019-02" db="EMBL/GenBank/DDBJ databases">
        <title>Deep-cultivation of Planctomycetes and their phenomic and genomic characterization uncovers novel biology.</title>
        <authorList>
            <person name="Wiegand S."/>
            <person name="Jogler M."/>
            <person name="Boedeker C."/>
            <person name="Pinto D."/>
            <person name="Vollmers J."/>
            <person name="Rivas-Marin E."/>
            <person name="Kohn T."/>
            <person name="Peeters S.H."/>
            <person name="Heuer A."/>
            <person name="Rast P."/>
            <person name="Oberbeckmann S."/>
            <person name="Bunk B."/>
            <person name="Jeske O."/>
            <person name="Meyerdierks A."/>
            <person name="Storesund J.E."/>
            <person name="Kallscheuer N."/>
            <person name="Luecker S."/>
            <person name="Lage O.M."/>
            <person name="Pohl T."/>
            <person name="Merkel B.J."/>
            <person name="Hornburger P."/>
            <person name="Mueller R.-W."/>
            <person name="Bruemmer F."/>
            <person name="Labrenz M."/>
            <person name="Spormann A.M."/>
            <person name="Op den Camp H."/>
            <person name="Overmann J."/>
            <person name="Amann R."/>
            <person name="Jetten M.S.M."/>
            <person name="Mascher T."/>
            <person name="Medema M.H."/>
            <person name="Devos D.P."/>
            <person name="Kaster A.-K."/>
            <person name="Ovreas L."/>
            <person name="Rohde M."/>
            <person name="Galperin M.Y."/>
            <person name="Jogler C."/>
        </authorList>
    </citation>
    <scope>NUCLEOTIDE SEQUENCE [LARGE SCALE GENOMIC DNA]</scope>
    <source>
        <strain evidence="3 4">Pla133</strain>
    </source>
</reference>
<keyword evidence="4" id="KW-1185">Reference proteome</keyword>
<dbReference type="SUPFAM" id="SSF75011">
    <property type="entry name" value="3-carboxy-cis,cis-mucoante lactonizing enzyme"/>
    <property type="match status" value="1"/>
</dbReference>
<dbReference type="Proteomes" id="UP000316921">
    <property type="component" value="Chromosome"/>
</dbReference>
<dbReference type="SUPFAM" id="SSF51004">
    <property type="entry name" value="C-terminal (heme d1) domain of cytochrome cd1-nitrite reductase"/>
    <property type="match status" value="1"/>
</dbReference>
<dbReference type="Pfam" id="PF10282">
    <property type="entry name" value="Lactonase"/>
    <property type="match status" value="3"/>
</dbReference>
<evidence type="ECO:0000256" key="1">
    <source>
        <dbReference type="ARBA" id="ARBA00005564"/>
    </source>
</evidence>
<organism evidence="3 4">
    <name type="scientific">Engelhardtia mirabilis</name>
    <dbReference type="NCBI Taxonomy" id="2528011"/>
    <lineage>
        <taxon>Bacteria</taxon>
        <taxon>Pseudomonadati</taxon>
        <taxon>Planctomycetota</taxon>
        <taxon>Planctomycetia</taxon>
        <taxon>Planctomycetia incertae sedis</taxon>
        <taxon>Engelhardtia</taxon>
    </lineage>
</organism>
<dbReference type="RefSeq" id="WP_145068759.1">
    <property type="nucleotide sequence ID" value="NZ_CP036287.1"/>
</dbReference>
<dbReference type="EC" id="3.1.1.31" evidence="3"/>
<dbReference type="InterPro" id="IPR011048">
    <property type="entry name" value="Haem_d1_sf"/>
</dbReference>
<dbReference type="PANTHER" id="PTHR30344">
    <property type="entry name" value="6-PHOSPHOGLUCONOLACTONASE-RELATED"/>
    <property type="match status" value="1"/>
</dbReference>
<dbReference type="GO" id="GO:0017057">
    <property type="term" value="F:6-phosphogluconolactonase activity"/>
    <property type="evidence" value="ECO:0007669"/>
    <property type="project" value="UniProtKB-EC"/>
</dbReference>
<keyword evidence="2" id="KW-0119">Carbohydrate metabolism</keyword>
<comment type="similarity">
    <text evidence="1">Belongs to the cycloisomerase 2 family.</text>
</comment>
<proteinExistence type="inferred from homology"/>
<dbReference type="AlphaFoldDB" id="A0A518BQ80"/>
<dbReference type="EMBL" id="CP036287">
    <property type="protein sequence ID" value="QDU69135.1"/>
    <property type="molecule type" value="Genomic_DNA"/>
</dbReference>